<feature type="transmembrane region" description="Helical" evidence="1">
    <location>
        <begin position="6"/>
        <end position="23"/>
    </location>
</feature>
<evidence type="ECO:0000256" key="1">
    <source>
        <dbReference type="SAM" id="Phobius"/>
    </source>
</evidence>
<feature type="transmembrane region" description="Helical" evidence="1">
    <location>
        <begin position="76"/>
        <end position="94"/>
    </location>
</feature>
<name>A0ABS6N4S8_9RHOB</name>
<keyword evidence="1" id="KW-0812">Transmembrane</keyword>
<organism evidence="2 3">
    <name type="scientific">Thalassococcus arenae</name>
    <dbReference type="NCBI Taxonomy" id="2851652"/>
    <lineage>
        <taxon>Bacteria</taxon>
        <taxon>Pseudomonadati</taxon>
        <taxon>Pseudomonadota</taxon>
        <taxon>Alphaproteobacteria</taxon>
        <taxon>Rhodobacterales</taxon>
        <taxon>Roseobacteraceae</taxon>
        <taxon>Thalassococcus</taxon>
    </lineage>
</organism>
<gene>
    <name evidence="2" type="ORF">KUH32_04345</name>
</gene>
<dbReference type="EMBL" id="JAHRWL010000001">
    <property type="protein sequence ID" value="MBV2358996.1"/>
    <property type="molecule type" value="Genomic_DNA"/>
</dbReference>
<evidence type="ECO:0000313" key="3">
    <source>
        <dbReference type="Proteomes" id="UP001166293"/>
    </source>
</evidence>
<proteinExistence type="predicted"/>
<dbReference type="Proteomes" id="UP001166293">
    <property type="component" value="Unassembled WGS sequence"/>
</dbReference>
<comment type="caution">
    <text evidence="2">The sequence shown here is derived from an EMBL/GenBank/DDBJ whole genome shotgun (WGS) entry which is preliminary data.</text>
</comment>
<dbReference type="RefSeq" id="WP_217776834.1">
    <property type="nucleotide sequence ID" value="NZ_JAHRWL010000001.1"/>
</dbReference>
<keyword evidence="1" id="KW-0472">Membrane</keyword>
<keyword evidence="3" id="KW-1185">Reference proteome</keyword>
<keyword evidence="1" id="KW-1133">Transmembrane helix</keyword>
<sequence length="99" mass="11493">MQLTPEYAAAALFFMLIVLSTAWRRGRIRRAVRDLPTPMQRLLGPEPLFMPPPDGRLPDALRDYAALHRRTRWVQLVLWTVAFCWIAYVVYHALKGPFA</sequence>
<accession>A0ABS6N4S8</accession>
<protein>
    <submittedName>
        <fullName evidence="2">Uncharacterized protein</fullName>
    </submittedName>
</protein>
<evidence type="ECO:0000313" key="2">
    <source>
        <dbReference type="EMBL" id="MBV2358996.1"/>
    </source>
</evidence>
<reference evidence="2" key="1">
    <citation type="submission" date="2021-06" db="EMBL/GenBank/DDBJ databases">
        <title>Thalassococcus sp. CAU 1522 isolated from sea sand, Republic of Korea.</title>
        <authorList>
            <person name="Kim W."/>
        </authorList>
    </citation>
    <scope>NUCLEOTIDE SEQUENCE</scope>
    <source>
        <strain evidence="2">CAU 1522</strain>
    </source>
</reference>